<dbReference type="RefSeq" id="WP_238750283.1">
    <property type="nucleotide sequence ID" value="NZ_CAKLPZ010000001.1"/>
</dbReference>
<gene>
    <name evidence="6" type="primary">btuD_3</name>
    <name evidence="6" type="ORF">LEM8419_01378</name>
</gene>
<evidence type="ECO:0000259" key="5">
    <source>
        <dbReference type="PROSITE" id="PS50893"/>
    </source>
</evidence>
<keyword evidence="3" id="KW-0547">Nucleotide-binding</keyword>
<protein>
    <submittedName>
        <fullName evidence="6">Vitamin B12 import ATP-binding protein BtuD</fullName>
    </submittedName>
</protein>
<sequence>MSVQVDSLTKRYGKQLALDGISFRAEPGQVLGFLGPNGAGKTTTLKILTGYLSQSSGTASVAGYDVTTHSLAVRRSVGYLPEHNPLYKDMYVREYLQFAARANRVPDARTRIATLIDRTGLGREAHKQIGALSKGYRQRVGLAQALLHDPQVLILDEPTSGLDPNQLAEIRTLIQELGREKTVIFSTHIMQEVQAICDRVVIIDRGRLVADDPIERLQRRMRGERSLLVEFDRSAEPADLAQLDGVQRISAGRSPHTYRLHLREGADIRAAVFHFAVANQLTLLTMSPEELSVEEVFRALTAPG</sequence>
<organism evidence="6 7">
    <name type="scientific">Neolewinella maritima</name>
    <dbReference type="NCBI Taxonomy" id="1383882"/>
    <lineage>
        <taxon>Bacteria</taxon>
        <taxon>Pseudomonadati</taxon>
        <taxon>Bacteroidota</taxon>
        <taxon>Saprospiria</taxon>
        <taxon>Saprospirales</taxon>
        <taxon>Lewinellaceae</taxon>
        <taxon>Neolewinella</taxon>
    </lineage>
</organism>
<dbReference type="SUPFAM" id="SSF52540">
    <property type="entry name" value="P-loop containing nucleoside triphosphate hydrolases"/>
    <property type="match status" value="1"/>
</dbReference>
<dbReference type="GO" id="GO:0005524">
    <property type="term" value="F:ATP binding"/>
    <property type="evidence" value="ECO:0007669"/>
    <property type="project" value="UniProtKB-KW"/>
</dbReference>
<accession>A0ABN8F723</accession>
<evidence type="ECO:0000313" key="6">
    <source>
        <dbReference type="EMBL" id="CAH1000229.1"/>
    </source>
</evidence>
<comment type="similarity">
    <text evidence="1">Belongs to the ABC transporter superfamily.</text>
</comment>
<dbReference type="InterPro" id="IPR003439">
    <property type="entry name" value="ABC_transporter-like_ATP-bd"/>
</dbReference>
<keyword evidence="7" id="KW-1185">Reference proteome</keyword>
<dbReference type="EMBL" id="CAKLPZ010000001">
    <property type="protein sequence ID" value="CAH1000229.1"/>
    <property type="molecule type" value="Genomic_DNA"/>
</dbReference>
<name>A0ABN8F723_9BACT</name>
<dbReference type="InterPro" id="IPR027417">
    <property type="entry name" value="P-loop_NTPase"/>
</dbReference>
<evidence type="ECO:0000313" key="7">
    <source>
        <dbReference type="Proteomes" id="UP000837803"/>
    </source>
</evidence>
<dbReference type="Proteomes" id="UP000837803">
    <property type="component" value="Unassembled WGS sequence"/>
</dbReference>
<dbReference type="Gene3D" id="3.40.50.300">
    <property type="entry name" value="P-loop containing nucleotide triphosphate hydrolases"/>
    <property type="match status" value="1"/>
</dbReference>
<reference evidence="6" key="1">
    <citation type="submission" date="2021-12" db="EMBL/GenBank/DDBJ databases">
        <authorList>
            <person name="Rodrigo-Torres L."/>
            <person name="Arahal R. D."/>
            <person name="Lucena T."/>
        </authorList>
    </citation>
    <scope>NUCLEOTIDE SEQUENCE</scope>
    <source>
        <strain evidence="6">CECT 8419</strain>
    </source>
</reference>
<dbReference type="SMART" id="SM00382">
    <property type="entry name" value="AAA"/>
    <property type="match status" value="1"/>
</dbReference>
<evidence type="ECO:0000256" key="3">
    <source>
        <dbReference type="ARBA" id="ARBA00022741"/>
    </source>
</evidence>
<evidence type="ECO:0000256" key="2">
    <source>
        <dbReference type="ARBA" id="ARBA00022448"/>
    </source>
</evidence>
<dbReference type="NCBIfam" id="TIGR03522">
    <property type="entry name" value="GldA_ABC_ATP"/>
    <property type="match status" value="1"/>
</dbReference>
<dbReference type="PANTHER" id="PTHR43335:SF4">
    <property type="entry name" value="ABC TRANSPORTER, ATP-BINDING PROTEIN"/>
    <property type="match status" value="1"/>
</dbReference>
<keyword evidence="2" id="KW-0813">Transport</keyword>
<comment type="caution">
    <text evidence="6">The sequence shown here is derived from an EMBL/GenBank/DDBJ whole genome shotgun (WGS) entry which is preliminary data.</text>
</comment>
<dbReference type="InterPro" id="IPR019864">
    <property type="entry name" value="Motility-assoc_ABC_GldA"/>
</dbReference>
<dbReference type="InterPro" id="IPR003593">
    <property type="entry name" value="AAA+_ATPase"/>
</dbReference>
<proteinExistence type="inferred from homology"/>
<evidence type="ECO:0000256" key="1">
    <source>
        <dbReference type="ARBA" id="ARBA00005417"/>
    </source>
</evidence>
<dbReference type="CDD" id="cd03230">
    <property type="entry name" value="ABC_DR_subfamily_A"/>
    <property type="match status" value="1"/>
</dbReference>
<keyword evidence="4 6" id="KW-0067">ATP-binding</keyword>
<dbReference type="PANTHER" id="PTHR43335">
    <property type="entry name" value="ABC TRANSPORTER, ATP-BINDING PROTEIN"/>
    <property type="match status" value="1"/>
</dbReference>
<dbReference type="Pfam" id="PF00005">
    <property type="entry name" value="ABC_tran"/>
    <property type="match status" value="1"/>
</dbReference>
<evidence type="ECO:0000256" key="4">
    <source>
        <dbReference type="ARBA" id="ARBA00022840"/>
    </source>
</evidence>
<dbReference type="PROSITE" id="PS50893">
    <property type="entry name" value="ABC_TRANSPORTER_2"/>
    <property type="match status" value="1"/>
</dbReference>
<feature type="domain" description="ABC transporter" evidence="5">
    <location>
        <begin position="3"/>
        <end position="230"/>
    </location>
</feature>